<sequence length="125" mass="13968">MSTNPDQLRSLATISSLAISLQKQNLSDIQMDLLEVAVHLMTNIAVQSTLHGREGLSPAEPVAPLDFVHGEPVDVEIKETRVSHAYWQRTTIVGKITDEKGVSVYRTARTKDAWMEDSQLRKVKQ</sequence>
<protein>
    <submittedName>
        <fullName evidence="1">Uncharacterized protein</fullName>
    </submittedName>
</protein>
<dbReference type="Proteomes" id="UP000241592">
    <property type="component" value="Segment"/>
</dbReference>
<evidence type="ECO:0000313" key="2">
    <source>
        <dbReference type="Proteomes" id="UP000241592"/>
    </source>
</evidence>
<organism evidence="1 2">
    <name type="scientific">Pseudomonas phage nickie</name>
    <dbReference type="NCBI Taxonomy" id="2048977"/>
    <lineage>
        <taxon>Viruses</taxon>
        <taxon>Duplodnaviria</taxon>
        <taxon>Heunggongvirae</taxon>
        <taxon>Uroviricota</taxon>
        <taxon>Caudoviricetes</taxon>
        <taxon>Nickievirus</taxon>
        <taxon>Nickievirus nickie</taxon>
    </lineage>
</organism>
<dbReference type="EMBL" id="MG018927">
    <property type="protein sequence ID" value="ATW58067.1"/>
    <property type="molecule type" value="Genomic_DNA"/>
</dbReference>
<name>A0A2H4P7C4_9CAUD</name>
<accession>A0A2H4P7C4</accession>
<evidence type="ECO:0000313" key="1">
    <source>
        <dbReference type="EMBL" id="ATW58067.1"/>
    </source>
</evidence>
<proteinExistence type="predicted"/>
<keyword evidence="2" id="KW-1185">Reference proteome</keyword>
<gene>
    <name evidence="1" type="ORF">CNR34_00134</name>
</gene>
<reference evidence="1 2" key="1">
    <citation type="submission" date="2017-09" db="EMBL/GenBank/DDBJ databases">
        <authorList>
            <person name="Ehlers B."/>
            <person name="Leendertz F.H."/>
        </authorList>
    </citation>
    <scope>NUCLEOTIDE SEQUENCE [LARGE SCALE GENOMIC DNA]</scope>
</reference>